<keyword evidence="4" id="KW-0479">Metal-binding</keyword>
<dbReference type="OrthoDB" id="957735at2759"/>
<dbReference type="PANTHER" id="PTHR47794">
    <property type="entry name" value="VACUOLAR PROTEIN SORTING-ASSOCIATED PROTEIN 27"/>
    <property type="match status" value="1"/>
</dbReference>
<dbReference type="Pfam" id="PF00790">
    <property type="entry name" value="VHS"/>
    <property type="match status" value="1"/>
</dbReference>
<comment type="caution">
    <text evidence="14">The sequence shown here is derived from an EMBL/GenBank/DDBJ whole genome shotgun (WGS) entry which is preliminary data.</text>
</comment>
<dbReference type="InterPro" id="IPR011011">
    <property type="entry name" value="Znf_FYVE_PHD"/>
</dbReference>
<dbReference type="GO" id="GO:0006623">
    <property type="term" value="P:protein targeting to vacuole"/>
    <property type="evidence" value="ECO:0007669"/>
    <property type="project" value="TreeGrafter"/>
</dbReference>
<feature type="compositionally biased region" description="Basic residues" evidence="11">
    <location>
        <begin position="235"/>
        <end position="248"/>
    </location>
</feature>
<feature type="region of interest" description="Disordered" evidence="11">
    <location>
        <begin position="432"/>
        <end position="458"/>
    </location>
</feature>
<dbReference type="GO" id="GO:0043130">
    <property type="term" value="F:ubiquitin binding"/>
    <property type="evidence" value="ECO:0007669"/>
    <property type="project" value="InterPro"/>
</dbReference>
<dbReference type="AlphaFoldDB" id="A0A0A8LBL5"/>
<evidence type="ECO:0000259" key="12">
    <source>
        <dbReference type="PROSITE" id="PS50178"/>
    </source>
</evidence>
<dbReference type="GO" id="GO:0043328">
    <property type="term" value="P:protein transport to vacuole involved in ubiquitin-dependent protein catabolic process via the multivesicular body sorting pathway"/>
    <property type="evidence" value="ECO:0007669"/>
    <property type="project" value="TreeGrafter"/>
</dbReference>
<dbReference type="Pfam" id="PF21356">
    <property type="entry name" value="Vps27_GAT-like"/>
    <property type="match status" value="1"/>
</dbReference>
<dbReference type="InterPro" id="IPR017455">
    <property type="entry name" value="Znf_FYVE-rel"/>
</dbReference>
<evidence type="ECO:0000259" key="13">
    <source>
        <dbReference type="PROSITE" id="PS50179"/>
    </source>
</evidence>
<dbReference type="SUPFAM" id="SSF48464">
    <property type="entry name" value="ENTH/VHS domain"/>
    <property type="match status" value="1"/>
</dbReference>
<dbReference type="CDD" id="cd16979">
    <property type="entry name" value="VHS_Vps27"/>
    <property type="match status" value="1"/>
</dbReference>
<dbReference type="Pfam" id="PF02809">
    <property type="entry name" value="UIM"/>
    <property type="match status" value="2"/>
</dbReference>
<dbReference type="GO" id="GO:0032266">
    <property type="term" value="F:phosphatidylinositol-3-phosphate binding"/>
    <property type="evidence" value="ECO:0007669"/>
    <property type="project" value="UniProtKB-ARBA"/>
</dbReference>
<evidence type="ECO:0000313" key="14">
    <source>
        <dbReference type="EMBL" id="CDO95627.1"/>
    </source>
</evidence>
<dbReference type="Gene3D" id="6.10.140.100">
    <property type="match status" value="1"/>
</dbReference>
<dbReference type="Proteomes" id="UP000031516">
    <property type="component" value="Unassembled WGS sequence"/>
</dbReference>
<evidence type="ECO:0000256" key="11">
    <source>
        <dbReference type="SAM" id="MobiDB-lite"/>
    </source>
</evidence>
<dbReference type="InterPro" id="IPR000306">
    <property type="entry name" value="Znf_FYVE"/>
</dbReference>
<gene>
    <name evidence="14" type="ORF">KLDO_g3861</name>
</gene>
<dbReference type="GO" id="GO:0033565">
    <property type="term" value="C:ESCRT-0 complex"/>
    <property type="evidence" value="ECO:0007669"/>
    <property type="project" value="TreeGrafter"/>
</dbReference>
<feature type="domain" description="FYVE-type" evidence="12">
    <location>
        <begin position="171"/>
        <end position="231"/>
    </location>
</feature>
<dbReference type="SUPFAM" id="SSF57903">
    <property type="entry name" value="FYVE/PHD zinc finger"/>
    <property type="match status" value="1"/>
</dbReference>
<accession>A0A0A8LBL5</accession>
<feature type="compositionally biased region" description="Basic and acidic residues" evidence="11">
    <location>
        <begin position="532"/>
        <end position="552"/>
    </location>
</feature>
<feature type="compositionally biased region" description="Low complexity" evidence="11">
    <location>
        <begin position="438"/>
        <end position="458"/>
    </location>
</feature>
<keyword evidence="7 10" id="KW-0863">Zinc-finger</keyword>
<feature type="domain" description="VHS" evidence="13">
    <location>
        <begin position="29"/>
        <end position="151"/>
    </location>
</feature>
<dbReference type="PROSITE" id="PS50330">
    <property type="entry name" value="UIM"/>
    <property type="match status" value="2"/>
</dbReference>
<dbReference type="InterPro" id="IPR008942">
    <property type="entry name" value="ENTH_VHS"/>
</dbReference>
<dbReference type="SMART" id="SM00064">
    <property type="entry name" value="FYVE"/>
    <property type="match status" value="1"/>
</dbReference>
<dbReference type="Gene3D" id="1.25.40.90">
    <property type="match status" value="1"/>
</dbReference>
<evidence type="ECO:0000256" key="2">
    <source>
        <dbReference type="ARBA" id="ARBA00008597"/>
    </source>
</evidence>
<keyword evidence="6" id="KW-0967">Endosome</keyword>
<evidence type="ECO:0000256" key="4">
    <source>
        <dbReference type="ARBA" id="ARBA00022723"/>
    </source>
</evidence>
<dbReference type="SMART" id="SM00288">
    <property type="entry name" value="VHS"/>
    <property type="match status" value="1"/>
</dbReference>
<evidence type="ECO:0000256" key="5">
    <source>
        <dbReference type="ARBA" id="ARBA00022737"/>
    </source>
</evidence>
<dbReference type="GO" id="GO:0010008">
    <property type="term" value="C:endosome membrane"/>
    <property type="evidence" value="ECO:0007669"/>
    <property type="project" value="UniProtKB-SubCell"/>
</dbReference>
<dbReference type="Gene3D" id="3.30.40.10">
    <property type="entry name" value="Zinc/RING finger domain, C3HC4 (zinc finger)"/>
    <property type="match status" value="1"/>
</dbReference>
<feature type="compositionally biased region" description="Acidic residues" evidence="11">
    <location>
        <begin position="574"/>
        <end position="584"/>
    </location>
</feature>
<evidence type="ECO:0000256" key="7">
    <source>
        <dbReference type="ARBA" id="ARBA00022771"/>
    </source>
</evidence>
<dbReference type="GO" id="GO:0008270">
    <property type="term" value="F:zinc ion binding"/>
    <property type="evidence" value="ECO:0007669"/>
    <property type="project" value="UniProtKB-KW"/>
</dbReference>
<evidence type="ECO:0000256" key="9">
    <source>
        <dbReference type="ARBA" id="ARBA00023136"/>
    </source>
</evidence>
<dbReference type="PROSITE" id="PS50178">
    <property type="entry name" value="ZF_FYVE"/>
    <property type="match status" value="1"/>
</dbReference>
<evidence type="ECO:0000256" key="3">
    <source>
        <dbReference type="ARBA" id="ARBA00017753"/>
    </source>
</evidence>
<dbReference type="Pfam" id="PF01363">
    <property type="entry name" value="FYVE"/>
    <property type="match status" value="1"/>
</dbReference>
<keyword evidence="5" id="KW-0677">Repeat</keyword>
<sequence>MALPSMSIHDFDALIEKCTNEKIPNGEIDLPGALELSDMIRSRRIPPKDAMRCLKKRFLQTRNNQNLQFSVWRLVEVCMKNGGVPFLKEVCSREFMDCLEQVVLADSTDYELEQFCSRLVAELYLAFKHDPELSYVVKVYQKLVSRGIDMENLKPTENLNAMFDAKTPADWIDSDACMICSTQFTLLNRKHHCRSCGGVFCQLHSSKFIPLPDLGIFEPVRVCDNCFEDYDLKHKSSKGKKSRGKKKTGNPEEEDDDLRRAIELSLKENGSTLDTFIPDTAKLAPVKNDNIQEEEDPELKAAIEASLIEHQQEENRRKSQANVQYNTVPKSVAPVEPNYDLTSNEEEDIHLFASLVERMKSQPHTAVLEDTQLQQLYQKVLWARPKLNYALNDTVSKYNAVYEMNSKISDIMNIYDSMLERQLRNISLSQQYSIPGPTQNSYSYQQSSPQQQTQPTIQTEISSPQYASPISQHISGDAIKSPYPAEHAFQNQPTPSNNAQFVTAEKPSMASQLDGLVLDEPSEPPYPDETGTNEKSHSRRASERPYPDDQPKQESITTFDFPTVPLRKLSISESEPELQEEPVQEEPAQEKLLIEL</sequence>
<dbReference type="InterPro" id="IPR013083">
    <property type="entry name" value="Znf_RING/FYVE/PHD"/>
</dbReference>
<organism evidence="14 15">
    <name type="scientific">Kluyveromyces dobzhanskii CBS 2104</name>
    <dbReference type="NCBI Taxonomy" id="1427455"/>
    <lineage>
        <taxon>Eukaryota</taxon>
        <taxon>Fungi</taxon>
        <taxon>Dikarya</taxon>
        <taxon>Ascomycota</taxon>
        <taxon>Saccharomycotina</taxon>
        <taxon>Saccharomycetes</taxon>
        <taxon>Saccharomycetales</taxon>
        <taxon>Saccharomycetaceae</taxon>
        <taxon>Kluyveromyces</taxon>
    </lineage>
</organism>
<reference evidence="14 15" key="1">
    <citation type="submission" date="2014-03" db="EMBL/GenBank/DDBJ databases">
        <title>The genome of Kluyveromyces dobzhanskii.</title>
        <authorList>
            <person name="Nystedt B."/>
            <person name="Astrom S."/>
        </authorList>
    </citation>
    <scope>NUCLEOTIDE SEQUENCE [LARGE SCALE GENOMIC DNA]</scope>
    <source>
        <strain evidence="14 15">CBS 2104</strain>
    </source>
</reference>
<evidence type="ECO:0000256" key="6">
    <source>
        <dbReference type="ARBA" id="ARBA00022753"/>
    </source>
</evidence>
<dbReference type="PANTHER" id="PTHR47794:SF1">
    <property type="entry name" value="VACUOLAR PROTEIN SORTING-ASSOCIATED PROTEIN 27"/>
    <property type="match status" value="1"/>
</dbReference>
<protein>
    <recommendedName>
        <fullName evidence="3">Vacuolar protein sorting-associated protein 27</fullName>
    </recommendedName>
</protein>
<dbReference type="CDD" id="cd21385">
    <property type="entry name" value="GAT_Vps27"/>
    <property type="match status" value="1"/>
</dbReference>
<dbReference type="SMART" id="SM00726">
    <property type="entry name" value="UIM"/>
    <property type="match status" value="2"/>
</dbReference>
<name>A0A0A8LBL5_9SACH</name>
<evidence type="ECO:0000256" key="1">
    <source>
        <dbReference type="ARBA" id="ARBA00004125"/>
    </source>
</evidence>
<dbReference type="InterPro" id="IPR049425">
    <property type="entry name" value="Vps27_GAT-like"/>
</dbReference>
<dbReference type="Gene3D" id="1.20.5.1940">
    <property type="match status" value="1"/>
</dbReference>
<comment type="subcellular location">
    <subcellularLocation>
        <location evidence="1">Endosome membrane</location>
        <topology evidence="1">Peripheral membrane protein</topology>
        <orientation evidence="1">Cytoplasmic side</orientation>
    </subcellularLocation>
</comment>
<feature type="region of interest" description="Disordered" evidence="11">
    <location>
        <begin position="235"/>
        <end position="258"/>
    </location>
</feature>
<proteinExistence type="inferred from homology"/>
<dbReference type="InterPro" id="IPR002014">
    <property type="entry name" value="VHS_dom"/>
</dbReference>
<feature type="region of interest" description="Disordered" evidence="11">
    <location>
        <begin position="517"/>
        <end position="596"/>
    </location>
</feature>
<dbReference type="EMBL" id="CCBQ010000045">
    <property type="protein sequence ID" value="CDO95627.1"/>
    <property type="molecule type" value="Genomic_DNA"/>
</dbReference>
<dbReference type="InterPro" id="IPR003903">
    <property type="entry name" value="UIM_dom"/>
</dbReference>
<dbReference type="PROSITE" id="PS50179">
    <property type="entry name" value="VHS"/>
    <property type="match status" value="1"/>
</dbReference>
<keyword evidence="9" id="KW-0472">Membrane</keyword>
<keyword evidence="15" id="KW-1185">Reference proteome</keyword>
<keyword evidence="8" id="KW-0862">Zinc</keyword>
<evidence type="ECO:0000256" key="8">
    <source>
        <dbReference type="ARBA" id="ARBA00022833"/>
    </source>
</evidence>
<comment type="similarity">
    <text evidence="2">Belongs to the VPS27 family.</text>
</comment>
<evidence type="ECO:0000313" key="15">
    <source>
        <dbReference type="Proteomes" id="UP000031516"/>
    </source>
</evidence>
<evidence type="ECO:0000256" key="10">
    <source>
        <dbReference type="PROSITE-ProRule" id="PRU00091"/>
    </source>
</evidence>